<keyword evidence="1" id="KW-0732">Signal</keyword>
<organism evidence="2 3">
    <name type="scientific">Aliikangiella coralliicola</name>
    <dbReference type="NCBI Taxonomy" id="2592383"/>
    <lineage>
        <taxon>Bacteria</taxon>
        <taxon>Pseudomonadati</taxon>
        <taxon>Pseudomonadota</taxon>
        <taxon>Gammaproteobacteria</taxon>
        <taxon>Oceanospirillales</taxon>
        <taxon>Pleioneaceae</taxon>
        <taxon>Aliikangiella</taxon>
    </lineage>
</organism>
<evidence type="ECO:0000256" key="1">
    <source>
        <dbReference type="SAM" id="SignalP"/>
    </source>
</evidence>
<dbReference type="Proteomes" id="UP000315439">
    <property type="component" value="Unassembled WGS sequence"/>
</dbReference>
<dbReference type="InterPro" id="IPR022193">
    <property type="entry name" value="DUF3718"/>
</dbReference>
<dbReference type="RefSeq" id="WP_142932334.1">
    <property type="nucleotide sequence ID" value="NZ_ML660166.1"/>
</dbReference>
<dbReference type="Pfam" id="PF12514">
    <property type="entry name" value="DUF3718"/>
    <property type="match status" value="1"/>
</dbReference>
<evidence type="ECO:0000313" key="3">
    <source>
        <dbReference type="Proteomes" id="UP000315439"/>
    </source>
</evidence>
<gene>
    <name evidence="2" type="ORF">FLL46_15950</name>
</gene>
<reference evidence="2 3" key="1">
    <citation type="submission" date="2019-07" db="EMBL/GenBank/DDBJ databases">
        <title>Draft genome for Aliikangiella sp. M105.</title>
        <authorList>
            <person name="Wang G."/>
        </authorList>
    </citation>
    <scope>NUCLEOTIDE SEQUENCE [LARGE SCALE GENOMIC DNA]</scope>
    <source>
        <strain evidence="2 3">M105</strain>
    </source>
</reference>
<sequence>MKNQFKVFSFVLLLSALAAFSGSARTAESNNYRFNKLTQSLCDSVKNDQLAKFRSELLTARVHIRNIYSQVQCDGSPLLDIAMINQSKKMVSYLKNKVLHIDVSNLQQEKVAG</sequence>
<evidence type="ECO:0000313" key="2">
    <source>
        <dbReference type="EMBL" id="TQV86411.1"/>
    </source>
</evidence>
<accession>A0A545UAA9</accession>
<feature type="chain" id="PRO_5021738806" evidence="1">
    <location>
        <begin position="27"/>
        <end position="113"/>
    </location>
</feature>
<dbReference type="AlphaFoldDB" id="A0A545UAA9"/>
<feature type="signal peptide" evidence="1">
    <location>
        <begin position="1"/>
        <end position="26"/>
    </location>
</feature>
<dbReference type="EMBL" id="VIKS01000010">
    <property type="protein sequence ID" value="TQV86411.1"/>
    <property type="molecule type" value="Genomic_DNA"/>
</dbReference>
<dbReference type="OrthoDB" id="6197363at2"/>
<protein>
    <submittedName>
        <fullName evidence="2">DUF3718 domain-containing protein</fullName>
    </submittedName>
</protein>
<proteinExistence type="predicted"/>
<keyword evidence="3" id="KW-1185">Reference proteome</keyword>
<name>A0A545UAA9_9GAMM</name>
<comment type="caution">
    <text evidence="2">The sequence shown here is derived from an EMBL/GenBank/DDBJ whole genome shotgun (WGS) entry which is preliminary data.</text>
</comment>